<keyword evidence="6" id="KW-0539">Nucleus</keyword>
<keyword evidence="4 7" id="KW-0694">RNA-binding</keyword>
<dbReference type="CDD" id="cd22435">
    <property type="entry name" value="KH-I_NOVA_rpt1"/>
    <property type="match status" value="1"/>
</dbReference>
<evidence type="ECO:0000313" key="10">
    <source>
        <dbReference type="RefSeq" id="XP_013783582.1"/>
    </source>
</evidence>
<evidence type="ECO:0000259" key="8">
    <source>
        <dbReference type="SMART" id="SM00322"/>
    </source>
</evidence>
<dbReference type="InterPro" id="IPR004087">
    <property type="entry name" value="KH_dom"/>
</dbReference>
<feature type="domain" description="K Homology" evidence="8">
    <location>
        <begin position="502"/>
        <end position="575"/>
    </location>
</feature>
<dbReference type="Pfam" id="PF00013">
    <property type="entry name" value="KH_1"/>
    <property type="match status" value="3"/>
</dbReference>
<reference evidence="10" key="1">
    <citation type="submission" date="2025-08" db="UniProtKB">
        <authorList>
            <consortium name="RefSeq"/>
        </authorList>
    </citation>
    <scope>IDENTIFICATION</scope>
    <source>
        <tissue evidence="10">Muscle</tissue>
    </source>
</reference>
<accession>A0ABM1BK53</accession>
<organism evidence="9 10">
    <name type="scientific">Limulus polyphemus</name>
    <name type="common">Atlantic horseshoe crab</name>
    <dbReference type="NCBI Taxonomy" id="6850"/>
    <lineage>
        <taxon>Eukaryota</taxon>
        <taxon>Metazoa</taxon>
        <taxon>Ecdysozoa</taxon>
        <taxon>Arthropoda</taxon>
        <taxon>Chelicerata</taxon>
        <taxon>Merostomata</taxon>
        <taxon>Xiphosura</taxon>
        <taxon>Limulidae</taxon>
        <taxon>Limulus</taxon>
    </lineage>
</organism>
<evidence type="ECO:0000256" key="7">
    <source>
        <dbReference type="PROSITE-ProRule" id="PRU00117"/>
    </source>
</evidence>
<evidence type="ECO:0000256" key="1">
    <source>
        <dbReference type="ARBA" id="ARBA00004123"/>
    </source>
</evidence>
<dbReference type="GeneID" id="106467752"/>
<name>A0ABM1BK53_LIMPO</name>
<comment type="subcellular location">
    <subcellularLocation>
        <location evidence="1">Nucleus</location>
    </subcellularLocation>
</comment>
<dbReference type="PANTHER" id="PTHR10288">
    <property type="entry name" value="KH DOMAIN CONTAINING RNA BINDING PROTEIN"/>
    <property type="match status" value="1"/>
</dbReference>
<evidence type="ECO:0000256" key="4">
    <source>
        <dbReference type="ARBA" id="ARBA00022884"/>
    </source>
</evidence>
<evidence type="ECO:0000313" key="9">
    <source>
        <dbReference type="Proteomes" id="UP000694941"/>
    </source>
</evidence>
<dbReference type="SMART" id="SM00322">
    <property type="entry name" value="KH"/>
    <property type="match status" value="3"/>
</dbReference>
<dbReference type="SUPFAM" id="SSF54791">
    <property type="entry name" value="Eukaryotic type KH-domain (KH-domain type I)"/>
    <property type="match status" value="3"/>
</dbReference>
<dbReference type="InterPro" id="IPR047275">
    <property type="entry name" value="KH-I_NOVA_rpt1"/>
</dbReference>
<proteinExistence type="predicted"/>
<evidence type="ECO:0000256" key="6">
    <source>
        <dbReference type="ARBA" id="ARBA00023242"/>
    </source>
</evidence>
<keyword evidence="9" id="KW-1185">Reference proteome</keyword>
<sequence>MATSIGVNGCRDSDISDTRKRPLDSELDICVTKRSHQTGANGTYHFKILVPSVAAGAIIGKGGETIAQLQNESGARIKMSKANDFYPGTTERVCLITGSLEGITMIHEFITEKIREKPDPNAKMAIDFDHKQPAEREKQIKILVPNSTAGMIIGKGGSYIKQIKEESGAYVQISQKSRDHALAERCITVIGETENNKTAFNLILAKIAEDPQSGSCLNVSYADISGPVANFNPTGSPYASSSCGQGNGGLSNNNTSYSSSGSLSSISPTMNSNFGSSQGTASTANIMPFSAGMGMGSRGVPNGSATQGIDNIKLMLRGNGYSEQATAEIATAMNTLANYGVLGLGLGGMLNSMNGATMMGGIGTSANCPIPPGNIPNQGMFTSCTGVPEMDITCSAVTTSGPITGGSNIFGPLGGNMSTGMSNVGMFPGFSSPSVSRSNERFHFQGDGSTAFDPFQRNSPVLGSPNTPNLPINNNSFGLGTCLNSGPSAIHKSPTTDDQQGETAKIEVEVCENIVGAILGPGGKSLLEIQRLSGANIQISKKGIFAPGTRNRIVTITGPPTTVSTAHYLIEQQISGEEAKRARQNSFVTIR</sequence>
<keyword evidence="2" id="KW-0507">mRNA processing</keyword>
<protein>
    <submittedName>
        <fullName evidence="10">RNA-binding protein Nova-2-like isoform X1</fullName>
    </submittedName>
</protein>
<dbReference type="CDD" id="cd09031">
    <property type="entry name" value="KH-I_NOVA_rpt3"/>
    <property type="match status" value="1"/>
</dbReference>
<evidence type="ECO:0000256" key="5">
    <source>
        <dbReference type="ARBA" id="ARBA00023187"/>
    </source>
</evidence>
<gene>
    <name evidence="10" type="primary">LOC106467752</name>
</gene>
<dbReference type="Gene3D" id="3.30.1370.10">
    <property type="entry name" value="K Homology domain, type 1"/>
    <property type="match status" value="3"/>
</dbReference>
<dbReference type="RefSeq" id="XP_013783582.1">
    <property type="nucleotide sequence ID" value="XM_013928128.2"/>
</dbReference>
<dbReference type="PROSITE" id="PS50084">
    <property type="entry name" value="KH_TYPE_1"/>
    <property type="match status" value="3"/>
</dbReference>
<dbReference type="Proteomes" id="UP000694941">
    <property type="component" value="Unplaced"/>
</dbReference>
<keyword evidence="3" id="KW-0677">Repeat</keyword>
<dbReference type="InterPro" id="IPR004088">
    <property type="entry name" value="KH_dom_type_1"/>
</dbReference>
<dbReference type="InterPro" id="IPR047274">
    <property type="entry name" value="KH-I_NOVA_rpt3"/>
</dbReference>
<feature type="domain" description="K Homology" evidence="8">
    <location>
        <begin position="42"/>
        <end position="115"/>
    </location>
</feature>
<dbReference type="InterPro" id="IPR036612">
    <property type="entry name" value="KH_dom_type_1_sf"/>
</dbReference>
<keyword evidence="5" id="KW-0508">mRNA splicing</keyword>
<dbReference type="InterPro" id="IPR047276">
    <property type="entry name" value="KH-I_NOVA_rpt2"/>
</dbReference>
<evidence type="ECO:0000256" key="3">
    <source>
        <dbReference type="ARBA" id="ARBA00022737"/>
    </source>
</evidence>
<feature type="domain" description="K Homology" evidence="8">
    <location>
        <begin position="136"/>
        <end position="208"/>
    </location>
</feature>
<dbReference type="CDD" id="cd22436">
    <property type="entry name" value="KH-I_NOVA_rpt2"/>
    <property type="match status" value="1"/>
</dbReference>
<evidence type="ECO:0000256" key="2">
    <source>
        <dbReference type="ARBA" id="ARBA00022664"/>
    </source>
</evidence>